<keyword evidence="3" id="KW-0732">Signal</keyword>
<dbReference type="InterPro" id="IPR050430">
    <property type="entry name" value="Peptidase_S1"/>
</dbReference>
<dbReference type="PROSITE" id="PS50240">
    <property type="entry name" value="TRYPSIN_DOM"/>
    <property type="match status" value="1"/>
</dbReference>
<evidence type="ECO:0000259" key="4">
    <source>
        <dbReference type="PROSITE" id="PS50240"/>
    </source>
</evidence>
<dbReference type="InterPro" id="IPR001314">
    <property type="entry name" value="Peptidase_S1A"/>
</dbReference>
<dbReference type="CDD" id="cd00190">
    <property type="entry name" value="Tryp_SPc"/>
    <property type="match status" value="1"/>
</dbReference>
<dbReference type="GO" id="GO:0006508">
    <property type="term" value="P:proteolysis"/>
    <property type="evidence" value="ECO:0007669"/>
    <property type="project" value="UniProtKB-KW"/>
</dbReference>
<dbReference type="Pfam" id="PF00089">
    <property type="entry name" value="Trypsin"/>
    <property type="match status" value="1"/>
</dbReference>
<evidence type="ECO:0000256" key="1">
    <source>
        <dbReference type="ARBA" id="ARBA00007664"/>
    </source>
</evidence>
<evidence type="ECO:0000256" key="3">
    <source>
        <dbReference type="SAM" id="SignalP"/>
    </source>
</evidence>
<reference evidence="5 6" key="1">
    <citation type="journal article" date="2015" name="Genome Biol. Evol.">
        <title>Phylogenomic analyses indicate that early fungi evolved digesting cell walls of algal ancestors of land plants.</title>
        <authorList>
            <person name="Chang Y."/>
            <person name="Wang S."/>
            <person name="Sekimoto S."/>
            <person name="Aerts A.L."/>
            <person name="Choi C."/>
            <person name="Clum A."/>
            <person name="LaButti K.M."/>
            <person name="Lindquist E.A."/>
            <person name="Yee Ngan C."/>
            <person name="Ohm R.A."/>
            <person name="Salamov A.A."/>
            <person name="Grigoriev I.V."/>
            <person name="Spatafora J.W."/>
            <person name="Berbee M.L."/>
        </authorList>
    </citation>
    <scope>NUCLEOTIDE SEQUENCE [LARGE SCALE GENOMIC DNA]</scope>
    <source>
        <strain evidence="5 6">NRRL 28638</strain>
    </source>
</reference>
<accession>A0A137NU78</accession>
<dbReference type="PRINTS" id="PR00722">
    <property type="entry name" value="CHYMOTRYPSIN"/>
</dbReference>
<evidence type="ECO:0000313" key="5">
    <source>
        <dbReference type="EMBL" id="KXN66307.1"/>
    </source>
</evidence>
<keyword evidence="6" id="KW-1185">Reference proteome</keyword>
<dbReference type="InterPro" id="IPR018114">
    <property type="entry name" value="TRYPSIN_HIS"/>
</dbReference>
<protein>
    <submittedName>
        <fullName evidence="5">Trypsin-like serine protease</fullName>
    </submittedName>
</protein>
<dbReference type="SMART" id="SM00020">
    <property type="entry name" value="Tryp_SPc"/>
    <property type="match status" value="1"/>
</dbReference>
<feature type="chain" id="PRO_5007294093" evidence="3">
    <location>
        <begin position="18"/>
        <end position="220"/>
    </location>
</feature>
<dbReference type="EMBL" id="KQ964742">
    <property type="protein sequence ID" value="KXN66307.1"/>
    <property type="molecule type" value="Genomic_DNA"/>
</dbReference>
<evidence type="ECO:0000313" key="6">
    <source>
        <dbReference type="Proteomes" id="UP000070444"/>
    </source>
</evidence>
<dbReference type="InterPro" id="IPR043504">
    <property type="entry name" value="Peptidase_S1_PA_chymotrypsin"/>
</dbReference>
<evidence type="ECO:0000256" key="2">
    <source>
        <dbReference type="ARBA" id="ARBA00023157"/>
    </source>
</evidence>
<comment type="similarity">
    <text evidence="1">Belongs to the peptidase S1 family.</text>
</comment>
<dbReference type="OrthoDB" id="6380398at2759"/>
<dbReference type="PROSITE" id="PS00134">
    <property type="entry name" value="TRYPSIN_HIS"/>
    <property type="match status" value="1"/>
</dbReference>
<dbReference type="FunFam" id="2.40.10.10:FF:000068">
    <property type="entry name" value="transmembrane protease serine 2"/>
    <property type="match status" value="1"/>
</dbReference>
<keyword evidence="5" id="KW-0645">Protease</keyword>
<keyword evidence="5" id="KW-0378">Hydrolase</keyword>
<dbReference type="SUPFAM" id="SSF50494">
    <property type="entry name" value="Trypsin-like serine proteases"/>
    <property type="match status" value="1"/>
</dbReference>
<dbReference type="Proteomes" id="UP000070444">
    <property type="component" value="Unassembled WGS sequence"/>
</dbReference>
<name>A0A137NU78_CONC2</name>
<gene>
    <name evidence="5" type="ORF">CONCODRAFT_43878</name>
</gene>
<dbReference type="InterPro" id="IPR001254">
    <property type="entry name" value="Trypsin_dom"/>
</dbReference>
<organism evidence="5 6">
    <name type="scientific">Conidiobolus coronatus (strain ATCC 28846 / CBS 209.66 / NRRL 28638)</name>
    <name type="common">Delacroixia coronata</name>
    <dbReference type="NCBI Taxonomy" id="796925"/>
    <lineage>
        <taxon>Eukaryota</taxon>
        <taxon>Fungi</taxon>
        <taxon>Fungi incertae sedis</taxon>
        <taxon>Zoopagomycota</taxon>
        <taxon>Entomophthoromycotina</taxon>
        <taxon>Entomophthoromycetes</taxon>
        <taxon>Entomophthorales</taxon>
        <taxon>Ancylistaceae</taxon>
        <taxon>Conidiobolus</taxon>
    </lineage>
</organism>
<sequence>MLNNLIFFSTALLALRASVIKNYGNDIQTFIINGKEAKPFSFSFIVSLQLNGNHFCAGSLLDNSTVITAGHCTETGFPIKDITANVRRHDLTKSSKAERGQAIKIKKTTTHPGYGEGLMYNDIAVWKLASPVTVPVSYVTLDDGKYASQVDLQAETIGWGRISPNNNDTAPRLQHTVLPIYNNEECSKGYYDSISKDAQVCAGYTEGISAACQGDSGGPL</sequence>
<dbReference type="Gene3D" id="2.40.10.10">
    <property type="entry name" value="Trypsin-like serine proteases"/>
    <property type="match status" value="1"/>
</dbReference>
<feature type="signal peptide" evidence="3">
    <location>
        <begin position="1"/>
        <end position="17"/>
    </location>
</feature>
<dbReference type="PANTHER" id="PTHR24276">
    <property type="entry name" value="POLYSERASE-RELATED"/>
    <property type="match status" value="1"/>
</dbReference>
<dbReference type="InterPro" id="IPR009003">
    <property type="entry name" value="Peptidase_S1_PA"/>
</dbReference>
<keyword evidence="2" id="KW-1015">Disulfide bond</keyword>
<feature type="non-terminal residue" evidence="5">
    <location>
        <position position="220"/>
    </location>
</feature>
<dbReference type="GO" id="GO:0004252">
    <property type="term" value="F:serine-type endopeptidase activity"/>
    <property type="evidence" value="ECO:0007669"/>
    <property type="project" value="InterPro"/>
</dbReference>
<dbReference type="AlphaFoldDB" id="A0A137NU78"/>
<proteinExistence type="inferred from homology"/>
<dbReference type="PANTHER" id="PTHR24276:SF98">
    <property type="entry name" value="FI18310P1-RELATED"/>
    <property type="match status" value="1"/>
</dbReference>
<feature type="domain" description="Peptidase S1" evidence="4">
    <location>
        <begin position="31"/>
        <end position="220"/>
    </location>
</feature>
<dbReference type="STRING" id="796925.A0A137NU78"/>